<feature type="transmembrane region" description="Helical" evidence="1">
    <location>
        <begin position="6"/>
        <end position="25"/>
    </location>
</feature>
<protein>
    <recommendedName>
        <fullName evidence="4">DUF2911 domain-containing protein</fullName>
    </recommendedName>
</protein>
<keyword evidence="1" id="KW-0472">Membrane</keyword>
<dbReference type="Pfam" id="PF11138">
    <property type="entry name" value="DUF2911"/>
    <property type="match status" value="1"/>
</dbReference>
<dbReference type="Proteomes" id="UP000075606">
    <property type="component" value="Unassembled WGS sequence"/>
</dbReference>
<evidence type="ECO:0000313" key="2">
    <source>
        <dbReference type="EMBL" id="KYG77952.1"/>
    </source>
</evidence>
<gene>
    <name evidence="2" type="ORF">AWW68_04060</name>
</gene>
<keyword evidence="3" id="KW-1185">Reference proteome</keyword>
<proteinExistence type="predicted"/>
<evidence type="ECO:0008006" key="4">
    <source>
        <dbReference type="Google" id="ProtNLM"/>
    </source>
</evidence>
<keyword evidence="1" id="KW-0812">Transmembrane</keyword>
<dbReference type="EMBL" id="LRPC01000001">
    <property type="protein sequence ID" value="KYG77952.1"/>
    <property type="molecule type" value="Genomic_DNA"/>
</dbReference>
<accession>A0A150XGW7</accession>
<dbReference type="OrthoDB" id="195456at2"/>
<organism evidence="2 3">
    <name type="scientific">Roseivirga spongicola</name>
    <dbReference type="NCBI Taxonomy" id="333140"/>
    <lineage>
        <taxon>Bacteria</taxon>
        <taxon>Pseudomonadati</taxon>
        <taxon>Bacteroidota</taxon>
        <taxon>Cytophagia</taxon>
        <taxon>Cytophagales</taxon>
        <taxon>Roseivirgaceae</taxon>
        <taxon>Roseivirga</taxon>
    </lineage>
</organism>
<dbReference type="STRING" id="333140.AWW68_04060"/>
<sequence>MSRRLLYILGAIFFLVLAIVGFNQYRLYQTKQYSPEETAEYISTDVAVKVFYNRPSKKGRVIFGDLVPYGEWWRTGANEATQIELTRDIRFENGETLSAGKYSLVTIPNANEWQVIFNSKIPDWGTDYDPQFDVLNVVGHVERLPQTVEVFTIDFTEENGQPRLTMAWDNTKVTVPFWPSD</sequence>
<keyword evidence="1" id="KW-1133">Transmembrane helix</keyword>
<dbReference type="RefSeq" id="WP_068216855.1">
    <property type="nucleotide sequence ID" value="NZ_CP139724.1"/>
</dbReference>
<dbReference type="InterPro" id="IPR021314">
    <property type="entry name" value="DUF2911"/>
</dbReference>
<reference evidence="2 3" key="1">
    <citation type="submission" date="2016-01" db="EMBL/GenBank/DDBJ databases">
        <title>Genome sequencing of Roseivirga spongicola UST030701-084.</title>
        <authorList>
            <person name="Selvaratnam C."/>
            <person name="Thevarajoo S."/>
            <person name="Goh K.M."/>
            <person name="Ee R."/>
            <person name="Chan K.-G."/>
            <person name="Chong C.S."/>
        </authorList>
    </citation>
    <scope>NUCLEOTIDE SEQUENCE [LARGE SCALE GENOMIC DNA]</scope>
    <source>
        <strain evidence="2 3">UST030701-084</strain>
    </source>
</reference>
<comment type="caution">
    <text evidence="2">The sequence shown here is derived from an EMBL/GenBank/DDBJ whole genome shotgun (WGS) entry which is preliminary data.</text>
</comment>
<name>A0A150XGW7_9BACT</name>
<evidence type="ECO:0000256" key="1">
    <source>
        <dbReference type="SAM" id="Phobius"/>
    </source>
</evidence>
<evidence type="ECO:0000313" key="3">
    <source>
        <dbReference type="Proteomes" id="UP000075606"/>
    </source>
</evidence>
<dbReference type="AlphaFoldDB" id="A0A150XGW7"/>